<dbReference type="Pfam" id="PF05638">
    <property type="entry name" value="T6SS_HCP"/>
    <property type="match status" value="1"/>
</dbReference>
<dbReference type="RefSeq" id="WP_285765178.1">
    <property type="nucleotide sequence ID" value="NZ_BSYJ01000007.1"/>
</dbReference>
<dbReference type="Proteomes" id="UP001224392">
    <property type="component" value="Unassembled WGS sequence"/>
</dbReference>
<dbReference type="InterPro" id="IPR008514">
    <property type="entry name" value="T6SS_Hcp"/>
</dbReference>
<dbReference type="Gene3D" id="2.30.110.20">
    <property type="entry name" value="Hcp1-like"/>
    <property type="match status" value="1"/>
</dbReference>
<organism evidence="1 2">
    <name type="scientific">Biformimicrobium ophioploci</name>
    <dbReference type="NCBI Taxonomy" id="3036711"/>
    <lineage>
        <taxon>Bacteria</taxon>
        <taxon>Pseudomonadati</taxon>
        <taxon>Pseudomonadota</taxon>
        <taxon>Gammaproteobacteria</taxon>
        <taxon>Cellvibrionales</taxon>
        <taxon>Microbulbiferaceae</taxon>
        <taxon>Biformimicrobium</taxon>
    </lineage>
</organism>
<proteinExistence type="predicted"/>
<accession>A0ABQ6M2K9</accession>
<dbReference type="EMBL" id="BSYJ01000007">
    <property type="protein sequence ID" value="GMG88568.1"/>
    <property type="molecule type" value="Genomic_DNA"/>
</dbReference>
<comment type="caution">
    <text evidence="1">The sequence shown here is derived from an EMBL/GenBank/DDBJ whole genome shotgun (WGS) entry which is preliminary data.</text>
</comment>
<evidence type="ECO:0000313" key="1">
    <source>
        <dbReference type="EMBL" id="GMG88568.1"/>
    </source>
</evidence>
<evidence type="ECO:0000313" key="2">
    <source>
        <dbReference type="Proteomes" id="UP001224392"/>
    </source>
</evidence>
<name>A0ABQ6M2K9_9GAMM</name>
<dbReference type="InterPro" id="IPR036624">
    <property type="entry name" value="Hcp1-lik_sf"/>
</dbReference>
<keyword evidence="2" id="KW-1185">Reference proteome</keyword>
<dbReference type="SUPFAM" id="SSF141452">
    <property type="entry name" value="Hcp1-like"/>
    <property type="match status" value="1"/>
</dbReference>
<protein>
    <submittedName>
        <fullName evidence="1">Uncharacterized protein</fullName>
    </submittedName>
</protein>
<sequence length="169" mass="17357">MFLNASRALTPVILLVGTLVSAVGARADVFIQIPNIPGEATEQGFEDTIKSSGITGNFAGKSCGNIFAAKGIDLASPLLIAAAVNGDLLPSVTITYRAVSNQVAYSPLVILLENASITAVAADVAAGESEQEEVITLVAGAITIEYQPIDQGVLGPKTISTLNCSKARK</sequence>
<gene>
    <name evidence="1" type="ORF">MNKW57_28890</name>
</gene>
<reference evidence="1 2" key="1">
    <citation type="submission" date="2023-04" db="EMBL/GenBank/DDBJ databases">
        <title>Marinobulbifer ophiurae gen. nov., sp. Nov., isolate from tissue of brittle star Ophioplocus japonicus.</title>
        <authorList>
            <person name="Kawano K."/>
            <person name="Sawayama S."/>
            <person name="Nakagawa S."/>
        </authorList>
    </citation>
    <scope>NUCLEOTIDE SEQUENCE [LARGE SCALE GENOMIC DNA]</scope>
    <source>
        <strain evidence="1 2">NKW57</strain>
    </source>
</reference>